<evidence type="ECO:0000259" key="1">
    <source>
        <dbReference type="Pfam" id="PF14244"/>
    </source>
</evidence>
<dbReference type="KEGG" id="sind:105172255"/>
<dbReference type="InterPro" id="IPR029472">
    <property type="entry name" value="Copia-like_N"/>
</dbReference>
<sequence>MAEMSTTSTLPERLQLHGSDHPGMVLVSAPLNGNNYLNWSFGVKRALRAKMKLGFIDGTSVKPNANDPHFEQWIRVDNMVTTWILNSISKDIVEAFMYTKSSRNLWQDLEQCYSECNGPQMYQLQREISSMLQGNSSLSTYFTNMKRLWDEMAELKPTPQYTCNGCKCGTWKAVPDSAAFTQLMQFFMGLNDAFVNVRHQLLVMDPVLSINRAYSMVQSVEKQKQIQMKIADTTEHTILHVRGDGKSDRRRNVADRRIQYCTHCQRNGHNRDSCFKLHGTPDW</sequence>
<dbReference type="OrthoDB" id="850522at2759"/>
<gene>
    <name evidence="3" type="primary">LOC105172255</name>
</gene>
<accession>A0A6I9U520</accession>
<evidence type="ECO:0000313" key="3">
    <source>
        <dbReference type="RefSeq" id="XP_011091931.1"/>
    </source>
</evidence>
<name>A0A6I9U520_SESIN</name>
<reference evidence="3" key="1">
    <citation type="submission" date="2025-08" db="UniProtKB">
        <authorList>
            <consortium name="RefSeq"/>
        </authorList>
    </citation>
    <scope>IDENTIFICATION</scope>
</reference>
<organism evidence="2 3">
    <name type="scientific">Sesamum indicum</name>
    <name type="common">Oriental sesame</name>
    <name type="synonym">Sesamum orientale</name>
    <dbReference type="NCBI Taxonomy" id="4182"/>
    <lineage>
        <taxon>Eukaryota</taxon>
        <taxon>Viridiplantae</taxon>
        <taxon>Streptophyta</taxon>
        <taxon>Embryophyta</taxon>
        <taxon>Tracheophyta</taxon>
        <taxon>Spermatophyta</taxon>
        <taxon>Magnoliopsida</taxon>
        <taxon>eudicotyledons</taxon>
        <taxon>Gunneridae</taxon>
        <taxon>Pentapetalae</taxon>
        <taxon>asterids</taxon>
        <taxon>lamiids</taxon>
        <taxon>Lamiales</taxon>
        <taxon>Pedaliaceae</taxon>
        <taxon>Sesamum</taxon>
    </lineage>
</organism>
<protein>
    <submittedName>
        <fullName evidence="3">Uncharacterized protein LOC105172255</fullName>
    </submittedName>
</protein>
<dbReference type="InParanoid" id="A0A6I9U520"/>
<dbReference type="Proteomes" id="UP000504604">
    <property type="component" value="Linkage group LG10"/>
</dbReference>
<dbReference type="Pfam" id="PF14244">
    <property type="entry name" value="Retrotran_gag_3"/>
    <property type="match status" value="1"/>
</dbReference>
<dbReference type="PANTHER" id="PTHR37610:SF40">
    <property type="entry name" value="OS01G0909600 PROTEIN"/>
    <property type="match status" value="1"/>
</dbReference>
<dbReference type="AlphaFoldDB" id="A0A6I9U520"/>
<proteinExistence type="predicted"/>
<dbReference type="GeneID" id="105172255"/>
<evidence type="ECO:0000313" key="2">
    <source>
        <dbReference type="Proteomes" id="UP000504604"/>
    </source>
</evidence>
<keyword evidence="2" id="KW-1185">Reference proteome</keyword>
<dbReference type="RefSeq" id="XP_011091931.1">
    <property type="nucleotide sequence ID" value="XM_011093629.1"/>
</dbReference>
<dbReference type="PANTHER" id="PTHR37610">
    <property type="entry name" value="CCHC-TYPE DOMAIN-CONTAINING PROTEIN"/>
    <property type="match status" value="1"/>
</dbReference>
<feature type="domain" description="Retrotransposon Copia-like N-terminal" evidence="1">
    <location>
        <begin position="17"/>
        <end position="64"/>
    </location>
</feature>